<feature type="domain" description="HTH tetR-type" evidence="5">
    <location>
        <begin position="17"/>
        <end position="77"/>
    </location>
</feature>
<dbReference type="AlphaFoldDB" id="A0A2Z4J9S1"/>
<protein>
    <submittedName>
        <fullName evidence="6">TetR family transcriptional regulator</fullName>
    </submittedName>
</protein>
<dbReference type="PROSITE" id="PS50977">
    <property type="entry name" value="HTH_TETR_2"/>
    <property type="match status" value="1"/>
</dbReference>
<dbReference type="PANTHER" id="PTHR30055:SF234">
    <property type="entry name" value="HTH-TYPE TRANSCRIPTIONAL REGULATOR BETI"/>
    <property type="match status" value="1"/>
</dbReference>
<feature type="DNA-binding region" description="H-T-H motif" evidence="4">
    <location>
        <begin position="40"/>
        <end position="59"/>
    </location>
</feature>
<dbReference type="Pfam" id="PF00440">
    <property type="entry name" value="TetR_N"/>
    <property type="match status" value="1"/>
</dbReference>
<dbReference type="InterPro" id="IPR009057">
    <property type="entry name" value="Homeodomain-like_sf"/>
</dbReference>
<dbReference type="InterPro" id="IPR050109">
    <property type="entry name" value="HTH-type_TetR-like_transc_reg"/>
</dbReference>
<gene>
    <name evidence="6" type="ORF">DN051_36350</name>
</gene>
<evidence type="ECO:0000256" key="4">
    <source>
        <dbReference type="PROSITE-ProRule" id="PRU00335"/>
    </source>
</evidence>
<dbReference type="SUPFAM" id="SSF46689">
    <property type="entry name" value="Homeodomain-like"/>
    <property type="match status" value="1"/>
</dbReference>
<evidence type="ECO:0000256" key="2">
    <source>
        <dbReference type="ARBA" id="ARBA00023125"/>
    </source>
</evidence>
<keyword evidence="1" id="KW-0805">Transcription regulation</keyword>
<evidence type="ECO:0000313" key="7">
    <source>
        <dbReference type="Proteomes" id="UP000249616"/>
    </source>
</evidence>
<organism evidence="6 7">
    <name type="scientific">Streptomyces cadmiisoli</name>
    <dbReference type="NCBI Taxonomy" id="2184053"/>
    <lineage>
        <taxon>Bacteria</taxon>
        <taxon>Bacillati</taxon>
        <taxon>Actinomycetota</taxon>
        <taxon>Actinomycetes</taxon>
        <taxon>Kitasatosporales</taxon>
        <taxon>Streptomycetaceae</taxon>
        <taxon>Streptomyces</taxon>
        <taxon>Streptomyces aurantiacus group</taxon>
    </lineage>
</organism>
<dbReference type="GO" id="GO:0000976">
    <property type="term" value="F:transcription cis-regulatory region binding"/>
    <property type="evidence" value="ECO:0007669"/>
    <property type="project" value="TreeGrafter"/>
</dbReference>
<reference evidence="6 7" key="1">
    <citation type="journal article" date="2019" name="Int. J. Syst. Evol. Microbiol.">
        <title>Streptomyces cadmiisoli sp. nov., a novel actinomycete isolated from cadmium-contaminated soil.</title>
        <authorList>
            <person name="Li K."/>
            <person name="Tang X."/>
            <person name="Zhao J."/>
            <person name="Guo Y."/>
            <person name="Tang Y."/>
            <person name="Gao J."/>
        </authorList>
    </citation>
    <scope>NUCLEOTIDE SEQUENCE [LARGE SCALE GENOMIC DNA]</scope>
    <source>
        <strain evidence="6 7">ZFG47</strain>
    </source>
</reference>
<dbReference type="RefSeq" id="WP_112440949.1">
    <property type="nucleotide sequence ID" value="NZ_CP030073.1"/>
</dbReference>
<dbReference type="PANTHER" id="PTHR30055">
    <property type="entry name" value="HTH-TYPE TRANSCRIPTIONAL REGULATOR RUTR"/>
    <property type="match status" value="1"/>
</dbReference>
<keyword evidence="3" id="KW-0804">Transcription</keyword>
<dbReference type="Proteomes" id="UP000249616">
    <property type="component" value="Chromosome"/>
</dbReference>
<name>A0A2Z4J9S1_9ACTN</name>
<proteinExistence type="predicted"/>
<evidence type="ECO:0000259" key="5">
    <source>
        <dbReference type="PROSITE" id="PS50977"/>
    </source>
</evidence>
<dbReference type="Gene3D" id="1.10.357.10">
    <property type="entry name" value="Tetracycline Repressor, domain 2"/>
    <property type="match status" value="1"/>
</dbReference>
<accession>A0A2Z4J9S1</accession>
<evidence type="ECO:0000256" key="3">
    <source>
        <dbReference type="ARBA" id="ARBA00023163"/>
    </source>
</evidence>
<dbReference type="KEGG" id="scad:DN051_36350"/>
<dbReference type="GO" id="GO:0003700">
    <property type="term" value="F:DNA-binding transcription factor activity"/>
    <property type="evidence" value="ECO:0007669"/>
    <property type="project" value="TreeGrafter"/>
</dbReference>
<dbReference type="EMBL" id="CP030073">
    <property type="protein sequence ID" value="AWW41468.1"/>
    <property type="molecule type" value="Genomic_DNA"/>
</dbReference>
<dbReference type="PRINTS" id="PR00455">
    <property type="entry name" value="HTHTETR"/>
</dbReference>
<evidence type="ECO:0000256" key="1">
    <source>
        <dbReference type="ARBA" id="ARBA00023015"/>
    </source>
</evidence>
<dbReference type="InterPro" id="IPR001647">
    <property type="entry name" value="HTH_TetR"/>
</dbReference>
<sequence length="204" mass="22464">MEFHLPVGPEVRDRRVQRSRSALLSAAVRLVGERGTTAVSATELAEAADVSRRVLYLHFGDRDGVLIAAAVDLVTRELLTQLPQELEDAPTALAVARHFAEHRSFYRPLLTGSCAYSAIRTVVSLFRQQSVSSARQLFGDLDEQIVGEVADFFTGGMAMALTEWLVDGPTWLDPEEFAARLVRIQSVLSGAHRGPARTYTEEPE</sequence>
<keyword evidence="2 4" id="KW-0238">DNA-binding</keyword>
<keyword evidence="7" id="KW-1185">Reference proteome</keyword>
<evidence type="ECO:0000313" key="6">
    <source>
        <dbReference type="EMBL" id="AWW41468.1"/>
    </source>
</evidence>